<dbReference type="Gene3D" id="1.25.40.20">
    <property type="entry name" value="Ankyrin repeat-containing domain"/>
    <property type="match status" value="1"/>
</dbReference>
<dbReference type="InterPro" id="IPR052391">
    <property type="entry name" value="E3_Ligase-Neurotoxin"/>
</dbReference>
<dbReference type="InterPro" id="IPR036770">
    <property type="entry name" value="Ankyrin_rpt-contain_sf"/>
</dbReference>
<evidence type="ECO:0000256" key="1">
    <source>
        <dbReference type="PROSITE-ProRule" id="PRU00023"/>
    </source>
</evidence>
<evidence type="ECO:0000313" key="4">
    <source>
        <dbReference type="Proteomes" id="UP000053815"/>
    </source>
</evidence>
<organism evidence="3">
    <name type="scientific">Mucor ambiguus</name>
    <dbReference type="NCBI Taxonomy" id="91626"/>
    <lineage>
        <taxon>Eukaryota</taxon>
        <taxon>Fungi</taxon>
        <taxon>Fungi incertae sedis</taxon>
        <taxon>Mucoromycota</taxon>
        <taxon>Mucoromycotina</taxon>
        <taxon>Mucoromycetes</taxon>
        <taxon>Mucorales</taxon>
        <taxon>Mucorineae</taxon>
        <taxon>Mucoraceae</taxon>
        <taxon>Mucor</taxon>
    </lineage>
</organism>
<dbReference type="PANTHER" id="PTHR24133">
    <property type="entry name" value="ANKYRIN DOMAIN-CONTAINING"/>
    <property type="match status" value="1"/>
</dbReference>
<gene>
    <name evidence="3" type="ORF">MAM1_0073c04231</name>
</gene>
<sequence>MPTLLTRTFALLNNIKPPTADQTNVLTVINADADVEQPIQLVNHSTKPDVSIWKAAELGDLAALQYYVHHTNSVDPTTLLNTRDPDTDCTLLHLVVSNNHQHMVPLIKLLLEHGADASARNVYNVQAIHMVSLHCPDPLTSIELLLDHKASPNARDGDGWTPLHYAARFCHPPDPVVQLLIERGADVNLTDAGHKSPLFGLLANGDLASALDFLVHTAKADVSIRGDFLDQVSRKTRPGTIVLQAAKYGRLECLSLLIKSTVAMQQLRRVLNQDELAYAQSLVKERQSRSKNTDTKWELILQLLQELEDTLEKDPLSLLSSKNKLLQGTATNKLPNTSNGTRPIQRRHTLMAMLGSMRRKKMIAQPQPVERKTSSTTKLFRKMSRMMKRTKSESHTMMQPPHQQEMNTNTSNNIRSDGMTR</sequence>
<dbReference type="OrthoDB" id="194358at2759"/>
<dbReference type="PRINTS" id="PR01415">
    <property type="entry name" value="ANKYRIN"/>
</dbReference>
<dbReference type="Proteomes" id="UP000053815">
    <property type="component" value="Unassembled WGS sequence"/>
</dbReference>
<dbReference type="Pfam" id="PF00023">
    <property type="entry name" value="Ank"/>
    <property type="match status" value="1"/>
</dbReference>
<dbReference type="PANTHER" id="PTHR24133:SF40">
    <property type="entry name" value="ANKYRIN REPEAT DOMAIN 44"/>
    <property type="match status" value="1"/>
</dbReference>
<name>A0A0C9M5G2_9FUNG</name>
<evidence type="ECO:0000256" key="2">
    <source>
        <dbReference type="SAM" id="MobiDB-lite"/>
    </source>
</evidence>
<keyword evidence="1" id="KW-0040">ANK repeat</keyword>
<dbReference type="Pfam" id="PF12796">
    <property type="entry name" value="Ank_2"/>
    <property type="match status" value="1"/>
</dbReference>
<feature type="repeat" description="ANK" evidence="1">
    <location>
        <begin position="158"/>
        <end position="192"/>
    </location>
</feature>
<proteinExistence type="predicted"/>
<dbReference type="SMART" id="SM00248">
    <property type="entry name" value="ANK"/>
    <property type="match status" value="3"/>
</dbReference>
<dbReference type="STRING" id="91626.A0A0C9M5G2"/>
<feature type="compositionally biased region" description="Polar residues" evidence="2">
    <location>
        <begin position="395"/>
        <end position="415"/>
    </location>
</feature>
<accession>A0A0C9M5G2</accession>
<protein>
    <submittedName>
        <fullName evidence="3">Uncharacterized protein</fullName>
    </submittedName>
</protein>
<dbReference type="SUPFAM" id="SSF48403">
    <property type="entry name" value="Ankyrin repeat"/>
    <property type="match status" value="1"/>
</dbReference>
<dbReference type="EMBL" id="DF836362">
    <property type="protein sequence ID" value="GAN04766.1"/>
    <property type="molecule type" value="Genomic_DNA"/>
</dbReference>
<keyword evidence="4" id="KW-1185">Reference proteome</keyword>
<dbReference type="InterPro" id="IPR002110">
    <property type="entry name" value="Ankyrin_rpt"/>
</dbReference>
<feature type="region of interest" description="Disordered" evidence="2">
    <location>
        <begin position="389"/>
        <end position="421"/>
    </location>
</feature>
<evidence type="ECO:0000313" key="3">
    <source>
        <dbReference type="EMBL" id="GAN04766.1"/>
    </source>
</evidence>
<dbReference type="PROSITE" id="PS50297">
    <property type="entry name" value="ANK_REP_REGION"/>
    <property type="match status" value="2"/>
</dbReference>
<reference evidence="3" key="1">
    <citation type="submission" date="2014-09" db="EMBL/GenBank/DDBJ databases">
        <title>Draft genome sequence of an oleaginous Mucoromycotina fungus Mucor ambiguus NBRC6742.</title>
        <authorList>
            <person name="Takeda I."/>
            <person name="Yamane N."/>
            <person name="Morita T."/>
            <person name="Tamano K."/>
            <person name="Machida M."/>
            <person name="Baker S."/>
            <person name="Koike H."/>
        </authorList>
    </citation>
    <scope>NUCLEOTIDE SEQUENCE</scope>
    <source>
        <strain evidence="3">NBRC 6742</strain>
    </source>
</reference>
<dbReference type="PROSITE" id="PS50088">
    <property type="entry name" value="ANK_REPEAT"/>
    <property type="match status" value="2"/>
</dbReference>
<dbReference type="AlphaFoldDB" id="A0A0C9M5G2"/>
<feature type="repeat" description="ANK" evidence="1">
    <location>
        <begin position="87"/>
        <end position="122"/>
    </location>
</feature>